<keyword evidence="5" id="KW-1185">Reference proteome</keyword>
<protein>
    <submittedName>
        <fullName evidence="4">N-acetyltransferase</fullName>
    </submittedName>
</protein>
<comment type="caution">
    <text evidence="4">The sequence shown here is derived from an EMBL/GenBank/DDBJ whole genome shotgun (WGS) entry which is preliminary data.</text>
</comment>
<evidence type="ECO:0000313" key="4">
    <source>
        <dbReference type="EMBL" id="GIT95672.1"/>
    </source>
</evidence>
<dbReference type="PANTHER" id="PTHR43877">
    <property type="entry name" value="AMINOALKYLPHOSPHONATE N-ACETYLTRANSFERASE-RELATED-RELATED"/>
    <property type="match status" value="1"/>
</dbReference>
<dbReference type="CDD" id="cd04301">
    <property type="entry name" value="NAT_SF"/>
    <property type="match status" value="1"/>
</dbReference>
<organism evidence="4 5">
    <name type="scientific">Jannaschia pagri</name>
    <dbReference type="NCBI Taxonomy" id="2829797"/>
    <lineage>
        <taxon>Bacteria</taxon>
        <taxon>Pseudomonadati</taxon>
        <taxon>Pseudomonadota</taxon>
        <taxon>Alphaproteobacteria</taxon>
        <taxon>Rhodobacterales</taxon>
        <taxon>Roseobacteraceae</taxon>
        <taxon>Jannaschia</taxon>
    </lineage>
</organism>
<evidence type="ECO:0000256" key="1">
    <source>
        <dbReference type="ARBA" id="ARBA00022679"/>
    </source>
</evidence>
<keyword evidence="2" id="KW-0012">Acyltransferase</keyword>
<accession>A0ABQ4NMN2</accession>
<dbReference type="InterPro" id="IPR016181">
    <property type="entry name" value="Acyl_CoA_acyltransferase"/>
</dbReference>
<keyword evidence="1" id="KW-0808">Transferase</keyword>
<dbReference type="EMBL" id="BPFH01000004">
    <property type="protein sequence ID" value="GIT95672.1"/>
    <property type="molecule type" value="Genomic_DNA"/>
</dbReference>
<dbReference type="InterPro" id="IPR000182">
    <property type="entry name" value="GNAT_dom"/>
</dbReference>
<evidence type="ECO:0000313" key="5">
    <source>
        <dbReference type="Proteomes" id="UP000786693"/>
    </source>
</evidence>
<evidence type="ECO:0000259" key="3">
    <source>
        <dbReference type="PROSITE" id="PS51186"/>
    </source>
</evidence>
<proteinExistence type="predicted"/>
<name>A0ABQ4NMN2_9RHOB</name>
<gene>
    <name evidence="4" type="ORF">JANAI62_22950</name>
</gene>
<dbReference type="InterPro" id="IPR050832">
    <property type="entry name" value="Bact_Acetyltransf"/>
</dbReference>
<dbReference type="PROSITE" id="PS51186">
    <property type="entry name" value="GNAT"/>
    <property type="match status" value="1"/>
</dbReference>
<dbReference type="Proteomes" id="UP000786693">
    <property type="component" value="Unassembled WGS sequence"/>
</dbReference>
<feature type="domain" description="N-acetyltransferase" evidence="3">
    <location>
        <begin position="1"/>
        <end position="135"/>
    </location>
</feature>
<dbReference type="Pfam" id="PF00583">
    <property type="entry name" value="Acetyltransf_1"/>
    <property type="match status" value="1"/>
</dbReference>
<sequence>MEIIPLTAEDTLPLRQKVLWPDRPLGALRVPGDDDAIHLGAERSGSLVGVASFYSDGPTSARLRKLAVDPAYQGQGLGRALVQAGALVLRQAGCDTLWCDARATALTFYHGLGFTIAPDSFEKSGLAYHKAHLDLRG</sequence>
<reference evidence="4 5" key="1">
    <citation type="submission" date="2021-05" db="EMBL/GenBank/DDBJ databases">
        <title>Bacteria Genome sequencing.</title>
        <authorList>
            <person name="Takabe Y."/>
            <person name="Nakajima Y."/>
            <person name="Suzuki S."/>
            <person name="Shiozaki T."/>
        </authorList>
    </citation>
    <scope>NUCLEOTIDE SEQUENCE [LARGE SCALE GENOMIC DNA]</scope>
    <source>
        <strain evidence="4 5">AI_62</strain>
    </source>
</reference>
<dbReference type="SUPFAM" id="SSF55729">
    <property type="entry name" value="Acyl-CoA N-acyltransferases (Nat)"/>
    <property type="match status" value="1"/>
</dbReference>
<dbReference type="RefSeq" id="WP_220749176.1">
    <property type="nucleotide sequence ID" value="NZ_BPFH01000004.1"/>
</dbReference>
<evidence type="ECO:0000256" key="2">
    <source>
        <dbReference type="ARBA" id="ARBA00023315"/>
    </source>
</evidence>
<dbReference type="Gene3D" id="3.40.630.30">
    <property type="match status" value="1"/>
</dbReference>